<dbReference type="GO" id="GO:0003700">
    <property type="term" value="F:DNA-binding transcription factor activity"/>
    <property type="evidence" value="ECO:0007669"/>
    <property type="project" value="InterPro"/>
</dbReference>
<dbReference type="InterPro" id="IPR018060">
    <property type="entry name" value="HTH_AraC"/>
</dbReference>
<evidence type="ECO:0000313" key="5">
    <source>
        <dbReference type="EMBL" id="QEC78985.1"/>
    </source>
</evidence>
<dbReference type="PROSITE" id="PS01124">
    <property type="entry name" value="HTH_ARAC_FAMILY_2"/>
    <property type="match status" value="1"/>
</dbReference>
<dbReference type="PRINTS" id="PR00032">
    <property type="entry name" value="HTHARAC"/>
</dbReference>
<reference evidence="5 6" key="1">
    <citation type="journal article" date="2013" name="J. Microbiol.">
        <title>Mucilaginibacter ginsenosidivorax sp. nov., with ginsenoside converting activity isolated from sediment.</title>
        <authorList>
            <person name="Kim J.K."/>
            <person name="Choi T.E."/>
            <person name="Liu Q.M."/>
            <person name="Park H.Y."/>
            <person name="Yi T.H."/>
            <person name="Yoon M.H."/>
            <person name="Kim S.C."/>
            <person name="Im W.T."/>
        </authorList>
    </citation>
    <scope>NUCLEOTIDE SEQUENCE [LARGE SCALE GENOMIC DNA]</scope>
    <source>
        <strain evidence="5 6">KHI28</strain>
    </source>
</reference>
<dbReference type="SMART" id="SM00342">
    <property type="entry name" value="HTH_ARAC"/>
    <property type="match status" value="1"/>
</dbReference>
<accession>A0A5B8W7Q0</accession>
<dbReference type="PROSITE" id="PS00041">
    <property type="entry name" value="HTH_ARAC_FAMILY_1"/>
    <property type="match status" value="1"/>
</dbReference>
<evidence type="ECO:0000259" key="4">
    <source>
        <dbReference type="PROSITE" id="PS01124"/>
    </source>
</evidence>
<keyword evidence="2" id="KW-0238">DNA-binding</keyword>
<dbReference type="PANTHER" id="PTHR47893">
    <property type="entry name" value="REGULATORY PROTEIN PCHR"/>
    <property type="match status" value="1"/>
</dbReference>
<sequence length="316" mass="35763">MIRITSALSDDYVYQFNTHTREKAVFNQTGSWGSIRIVTIELANIRFFVVDFEGNKTYPVTVEVDTQCLMMVFTLSGQSQPGLGRLPFCEAEHCCFFSPGHLKFKAALQGNLLLFVVCFVGDSLKKSMPLPMNPGQLNLLQTSRPTTLQMSQVIRGIMRNIDKKGNHHIYFEAKALELLFLKLEQVAALAGQPAKSFLKIHDLDRIYQAKSIVEENLLNPCSLIELAHKVGLNDFKLKKGFREVLGTTVFGYLYDLRMDKAKLLLKDGKPVREVAFEVGYKNAHHFTAAFKKKFGYLPSKINKLLSLFVFLLSLID</sequence>
<protein>
    <submittedName>
        <fullName evidence="5">Helix-turn-helix transcriptional regulator</fullName>
    </submittedName>
</protein>
<keyword evidence="6" id="KW-1185">Reference proteome</keyword>
<dbReference type="RefSeq" id="WP_147058136.1">
    <property type="nucleotide sequence ID" value="NZ_CP042437.1"/>
</dbReference>
<evidence type="ECO:0000313" key="6">
    <source>
        <dbReference type="Proteomes" id="UP000321362"/>
    </source>
</evidence>
<evidence type="ECO:0000256" key="3">
    <source>
        <dbReference type="ARBA" id="ARBA00023163"/>
    </source>
</evidence>
<dbReference type="SUPFAM" id="SSF46689">
    <property type="entry name" value="Homeodomain-like"/>
    <property type="match status" value="2"/>
</dbReference>
<organism evidence="5 6">
    <name type="scientific">Mucilaginibacter ginsenosidivorax</name>
    <dbReference type="NCBI Taxonomy" id="862126"/>
    <lineage>
        <taxon>Bacteria</taxon>
        <taxon>Pseudomonadati</taxon>
        <taxon>Bacteroidota</taxon>
        <taxon>Sphingobacteriia</taxon>
        <taxon>Sphingobacteriales</taxon>
        <taxon>Sphingobacteriaceae</taxon>
        <taxon>Mucilaginibacter</taxon>
    </lineage>
</organism>
<dbReference type="OrthoDB" id="799767at2"/>
<dbReference type="Pfam" id="PF12833">
    <property type="entry name" value="HTH_18"/>
    <property type="match status" value="1"/>
</dbReference>
<evidence type="ECO:0000256" key="1">
    <source>
        <dbReference type="ARBA" id="ARBA00023015"/>
    </source>
</evidence>
<dbReference type="InterPro" id="IPR018062">
    <property type="entry name" value="HTH_AraC-typ_CS"/>
</dbReference>
<dbReference type="AlphaFoldDB" id="A0A5B8W7Q0"/>
<dbReference type="KEGG" id="mgk:FSB76_24675"/>
<gene>
    <name evidence="5" type="ORF">FSB76_24675</name>
</gene>
<dbReference type="GO" id="GO:0043565">
    <property type="term" value="F:sequence-specific DNA binding"/>
    <property type="evidence" value="ECO:0007669"/>
    <property type="project" value="InterPro"/>
</dbReference>
<dbReference type="InterPro" id="IPR053142">
    <property type="entry name" value="PchR_regulatory_protein"/>
</dbReference>
<dbReference type="InterPro" id="IPR009057">
    <property type="entry name" value="Homeodomain-like_sf"/>
</dbReference>
<evidence type="ECO:0000256" key="2">
    <source>
        <dbReference type="ARBA" id="ARBA00023125"/>
    </source>
</evidence>
<keyword evidence="1" id="KW-0805">Transcription regulation</keyword>
<dbReference type="PANTHER" id="PTHR47893:SF1">
    <property type="entry name" value="REGULATORY PROTEIN PCHR"/>
    <property type="match status" value="1"/>
</dbReference>
<proteinExistence type="predicted"/>
<feature type="domain" description="HTH araC/xylS-type" evidence="4">
    <location>
        <begin position="207"/>
        <end position="304"/>
    </location>
</feature>
<keyword evidence="3" id="KW-0804">Transcription</keyword>
<name>A0A5B8W7Q0_9SPHI</name>
<dbReference type="Gene3D" id="1.10.10.60">
    <property type="entry name" value="Homeodomain-like"/>
    <property type="match status" value="2"/>
</dbReference>
<dbReference type="InterPro" id="IPR020449">
    <property type="entry name" value="Tscrpt_reg_AraC-type_HTH"/>
</dbReference>
<dbReference type="Proteomes" id="UP000321362">
    <property type="component" value="Chromosome"/>
</dbReference>
<dbReference type="EMBL" id="CP042437">
    <property type="protein sequence ID" value="QEC78985.1"/>
    <property type="molecule type" value="Genomic_DNA"/>
</dbReference>